<accession>A0A318TPJ7</accession>
<name>A0A318TPJ7_9BRAD</name>
<dbReference type="Proteomes" id="UP000248148">
    <property type="component" value="Unassembled WGS sequence"/>
</dbReference>
<proteinExistence type="predicted"/>
<gene>
    <name evidence="1" type="ORF">BJ122_10592</name>
</gene>
<dbReference type="EMBL" id="QJTI01000005">
    <property type="protein sequence ID" value="PYF03835.1"/>
    <property type="molecule type" value="Genomic_DNA"/>
</dbReference>
<sequence length="71" mass="7604">MSTATNTTPRRDVDLSAAVAAYSGRTLLGWLKHKSERCEAITPDGRSLGLYNNVRAAWGALAELHHQGAPA</sequence>
<evidence type="ECO:0000313" key="1">
    <source>
        <dbReference type="EMBL" id="PYF03835.1"/>
    </source>
</evidence>
<organism evidence="1 2">
    <name type="scientific">Rhodopseudomonas faecalis</name>
    <dbReference type="NCBI Taxonomy" id="99655"/>
    <lineage>
        <taxon>Bacteria</taxon>
        <taxon>Pseudomonadati</taxon>
        <taxon>Pseudomonadota</taxon>
        <taxon>Alphaproteobacteria</taxon>
        <taxon>Hyphomicrobiales</taxon>
        <taxon>Nitrobacteraceae</taxon>
        <taxon>Rhodopseudomonas</taxon>
    </lineage>
</organism>
<keyword evidence="2" id="KW-1185">Reference proteome</keyword>
<evidence type="ECO:0000313" key="2">
    <source>
        <dbReference type="Proteomes" id="UP000248148"/>
    </source>
</evidence>
<dbReference type="AlphaFoldDB" id="A0A318TPJ7"/>
<reference evidence="1 2" key="1">
    <citation type="submission" date="2018-06" db="EMBL/GenBank/DDBJ databases">
        <title>Genomic Encyclopedia of Archaeal and Bacterial Type Strains, Phase II (KMG-II): from individual species to whole genera.</title>
        <authorList>
            <person name="Goeker M."/>
        </authorList>
    </citation>
    <scope>NUCLEOTIDE SEQUENCE [LARGE SCALE GENOMIC DNA]</scope>
    <source>
        <strain evidence="1 2">JCM 11668</strain>
    </source>
</reference>
<protein>
    <submittedName>
        <fullName evidence="1">Uncharacterized protein</fullName>
    </submittedName>
</protein>
<dbReference type="RefSeq" id="WP_110780242.1">
    <property type="nucleotide sequence ID" value="NZ_QJTI01000005.1"/>
</dbReference>
<comment type="caution">
    <text evidence="1">The sequence shown here is derived from an EMBL/GenBank/DDBJ whole genome shotgun (WGS) entry which is preliminary data.</text>
</comment>